<feature type="domain" description="Flavoprotein" evidence="8">
    <location>
        <begin position="8"/>
        <end position="191"/>
    </location>
</feature>
<evidence type="ECO:0000256" key="7">
    <source>
        <dbReference type="HAMAP-Rule" id="MF_01984"/>
    </source>
</evidence>
<evidence type="ECO:0000256" key="1">
    <source>
        <dbReference type="ARBA" id="ARBA00022602"/>
    </source>
</evidence>
<dbReference type="EMBL" id="FOEG01000004">
    <property type="protein sequence ID" value="SEO93550.1"/>
    <property type="molecule type" value="Genomic_DNA"/>
</dbReference>
<protein>
    <recommendedName>
        <fullName evidence="7">Flavin prenyltransferase UbiX</fullName>
        <ecNumber evidence="7">2.5.1.129</ecNumber>
    </recommendedName>
</protein>
<feature type="binding site" evidence="7">
    <location>
        <begin position="105"/>
        <end position="108"/>
    </location>
    <ligand>
        <name>FMN</name>
        <dbReference type="ChEBI" id="CHEBI:58210"/>
    </ligand>
</feature>
<feature type="binding site" evidence="7">
    <location>
        <position position="170"/>
    </location>
    <ligand>
        <name>dimethylallyl phosphate</name>
        <dbReference type="ChEBI" id="CHEBI:88052"/>
    </ligand>
</feature>
<dbReference type="GO" id="GO:0016831">
    <property type="term" value="F:carboxy-lyase activity"/>
    <property type="evidence" value="ECO:0007669"/>
    <property type="project" value="TreeGrafter"/>
</dbReference>
<keyword evidence="2 7" id="KW-0285">Flavoprotein</keyword>
<feature type="binding site" evidence="7">
    <location>
        <position position="186"/>
    </location>
    <ligand>
        <name>dimethylallyl phosphate</name>
        <dbReference type="ChEBI" id="CHEBI:88052"/>
    </ligand>
</feature>
<evidence type="ECO:0000259" key="8">
    <source>
        <dbReference type="Pfam" id="PF02441"/>
    </source>
</evidence>
<comment type="function">
    <text evidence="7">Flavin prenyltransferase that catalyzes the synthesis of the prenylated FMN cofactor (prenyl-FMN) for 4-hydroxy-3-polyprenylbenzoic acid decarboxylase UbiD. The prenyltransferase is metal-independent and links a dimethylallyl moiety from dimethylallyl monophosphate (DMAP) to the flavin N5 and C6 atoms of FMN.</text>
</comment>
<keyword evidence="3 7" id="KW-0288">FMN</keyword>
<dbReference type="RefSeq" id="WP_091644008.1">
    <property type="nucleotide sequence ID" value="NZ_FOEG01000004.1"/>
</dbReference>
<evidence type="ECO:0000313" key="10">
    <source>
        <dbReference type="Proteomes" id="UP000199657"/>
    </source>
</evidence>
<gene>
    <name evidence="7" type="primary">ubiX</name>
    <name evidence="9" type="ORF">SAMN04488052_104414</name>
</gene>
<keyword evidence="1 7" id="KW-0637">Prenyltransferase</keyword>
<comment type="similarity">
    <text evidence="6 7">Belongs to the UbiX/PAD1 family.</text>
</comment>
<evidence type="ECO:0000256" key="5">
    <source>
        <dbReference type="ARBA" id="ARBA00050612"/>
    </source>
</evidence>
<dbReference type="EC" id="2.5.1.129" evidence="7"/>
<evidence type="ECO:0000256" key="3">
    <source>
        <dbReference type="ARBA" id="ARBA00022643"/>
    </source>
</evidence>
<evidence type="ECO:0000256" key="6">
    <source>
        <dbReference type="ARBA" id="ARBA00060793"/>
    </source>
</evidence>
<evidence type="ECO:0000256" key="4">
    <source>
        <dbReference type="ARBA" id="ARBA00022679"/>
    </source>
</evidence>
<dbReference type="InterPro" id="IPR036551">
    <property type="entry name" value="Flavin_trans-like"/>
</dbReference>
<dbReference type="Gene3D" id="3.40.50.1950">
    <property type="entry name" value="Flavin prenyltransferase-like"/>
    <property type="match status" value="1"/>
</dbReference>
<keyword evidence="4 7" id="KW-0808">Transferase</keyword>
<dbReference type="PANTHER" id="PTHR43374:SF1">
    <property type="entry name" value="FLAVIN PRENYLTRANSFERASE PAD1, MITOCHONDRIAL"/>
    <property type="match status" value="1"/>
</dbReference>
<dbReference type="Pfam" id="PF02441">
    <property type="entry name" value="Flavoprotein"/>
    <property type="match status" value="1"/>
</dbReference>
<comment type="caution">
    <text evidence="7">Lacks conserved residue(s) required for the propagation of feature annotation.</text>
</comment>
<accession>A0A1H8TR94</accession>
<dbReference type="HAMAP" id="MF_01984">
    <property type="entry name" value="ubiX_pad"/>
    <property type="match status" value="1"/>
</dbReference>
<dbReference type="AlphaFoldDB" id="A0A1H8TR94"/>
<comment type="catalytic activity">
    <reaction evidence="5 7">
        <text>dimethylallyl phosphate + FMNH2 = prenylated FMNH2 + phosphate</text>
        <dbReference type="Rhea" id="RHEA:37743"/>
        <dbReference type="ChEBI" id="CHEBI:43474"/>
        <dbReference type="ChEBI" id="CHEBI:57618"/>
        <dbReference type="ChEBI" id="CHEBI:87467"/>
        <dbReference type="ChEBI" id="CHEBI:88052"/>
        <dbReference type="EC" id="2.5.1.129"/>
    </reaction>
</comment>
<evidence type="ECO:0000256" key="2">
    <source>
        <dbReference type="ARBA" id="ARBA00022630"/>
    </source>
</evidence>
<dbReference type="InterPro" id="IPR004507">
    <property type="entry name" value="UbiX-like"/>
</dbReference>
<keyword evidence="10" id="KW-1185">Reference proteome</keyword>
<reference evidence="9 10" key="1">
    <citation type="submission" date="2016-10" db="EMBL/GenBank/DDBJ databases">
        <authorList>
            <person name="de Groot N.N."/>
        </authorList>
    </citation>
    <scope>NUCLEOTIDE SEQUENCE [LARGE SCALE GENOMIC DNA]</scope>
    <source>
        <strain evidence="9 10">CGMCC 1.6291</strain>
    </source>
</reference>
<name>A0A1H8TR94_9GAMM</name>
<feature type="binding site" evidence="7">
    <location>
        <position position="140"/>
    </location>
    <ligand>
        <name>FMN</name>
        <dbReference type="ChEBI" id="CHEBI:58210"/>
    </ligand>
</feature>
<sequence>MTLRDQGVTLAFTGASGAQYGLRLLACLLAAERPVQLLISDPARVVIGLETDEQLPGRNREAARYLAERFGAREGQLQVLGQSEWTAACASGSGAPRRMVICPCTTGTLAALAAGTSNNLIERSADVILKERGELILVPREMPFSTIHLENMLRLSRAGATIMPPSPGFYHHPERIEDLVDFVVARILDHLEIPQDLMPRWGEPRG</sequence>
<dbReference type="STRING" id="406100.SAMN04488052_104414"/>
<dbReference type="SUPFAM" id="SSF52507">
    <property type="entry name" value="Homo-oligomeric flavin-containing Cys decarboxylases, HFCD"/>
    <property type="match status" value="1"/>
</dbReference>
<dbReference type="Proteomes" id="UP000199657">
    <property type="component" value="Unassembled WGS sequence"/>
</dbReference>
<evidence type="ECO:0000313" key="9">
    <source>
        <dbReference type="EMBL" id="SEO93550.1"/>
    </source>
</evidence>
<dbReference type="PANTHER" id="PTHR43374">
    <property type="entry name" value="FLAVIN PRENYLTRANSFERASE"/>
    <property type="match status" value="1"/>
</dbReference>
<dbReference type="OrthoDB" id="9781577at2"/>
<proteinExistence type="inferred from homology"/>
<feature type="binding site" evidence="7">
    <location>
        <position position="40"/>
    </location>
    <ligand>
        <name>FMN</name>
        <dbReference type="ChEBI" id="CHEBI:58210"/>
    </ligand>
</feature>
<dbReference type="FunFam" id="3.40.50.1950:FF:000001">
    <property type="entry name" value="Flavin prenyltransferase UbiX"/>
    <property type="match status" value="1"/>
</dbReference>
<dbReference type="InterPro" id="IPR003382">
    <property type="entry name" value="Flavoprotein"/>
</dbReference>
<dbReference type="GO" id="GO:0106141">
    <property type="term" value="F:flavin prenyltransferase activity"/>
    <property type="evidence" value="ECO:0007669"/>
    <property type="project" value="UniProtKB-EC"/>
</dbReference>
<feature type="binding site" evidence="7">
    <location>
        <begin position="14"/>
        <end position="16"/>
    </location>
    <ligand>
        <name>FMN</name>
        <dbReference type="ChEBI" id="CHEBI:58210"/>
    </ligand>
</feature>
<organism evidence="9 10">
    <name type="scientific">Aquisalimonas asiatica</name>
    <dbReference type="NCBI Taxonomy" id="406100"/>
    <lineage>
        <taxon>Bacteria</taxon>
        <taxon>Pseudomonadati</taxon>
        <taxon>Pseudomonadota</taxon>
        <taxon>Gammaproteobacteria</taxon>
        <taxon>Chromatiales</taxon>
        <taxon>Ectothiorhodospiraceae</taxon>
        <taxon>Aquisalimonas</taxon>
    </lineage>
</organism>
<dbReference type="NCBIfam" id="TIGR00421">
    <property type="entry name" value="ubiX_pad"/>
    <property type="match status" value="1"/>
</dbReference>